<dbReference type="GO" id="GO:0030170">
    <property type="term" value="F:pyridoxal phosphate binding"/>
    <property type="evidence" value="ECO:0007669"/>
    <property type="project" value="InterPro"/>
</dbReference>
<keyword evidence="5" id="KW-0808">Transferase</keyword>
<dbReference type="InterPro" id="IPR015424">
    <property type="entry name" value="PyrdxlP-dep_Trfase"/>
</dbReference>
<dbReference type="Pfam" id="PF00155">
    <property type="entry name" value="Aminotran_1_2"/>
    <property type="match status" value="1"/>
</dbReference>
<gene>
    <name evidence="8" type="ORF">KSF_051310</name>
</gene>
<evidence type="ECO:0000313" key="9">
    <source>
        <dbReference type="Proteomes" id="UP000597444"/>
    </source>
</evidence>
<dbReference type="InterPro" id="IPR004839">
    <property type="entry name" value="Aminotransferase_I/II_large"/>
</dbReference>
<comment type="subunit">
    <text evidence="3">Homodimer.</text>
</comment>
<feature type="domain" description="Aminotransferase class I/classII large" evidence="7">
    <location>
        <begin position="55"/>
        <end position="396"/>
    </location>
</feature>
<sequence length="408" mass="44902">MQIRWDQQYAQRTSRMSSSAIRELLKLTELPDVISFAGGLPAPEVFPVEKISAISQRLLQEAGPQALQYSATEGYRPLRELLAQAASQDGAPVTVDNVLITSGSQQGLDLLGKVLVDEGDTLLAESPTYMGALQAWAPYGASYVTLPSDDDGLVLDDLEAVLQKRPKFIYILPNFQNPSGRTLSLARRQYLIEATTRYGIPIVEDDAYARLRFEGDQLPSLISLVVQQSSDDTGYTGHVIHLGTFSKILSPGIRLGWIIAPAQLISKLVQAKQGTDLHTPTLTQMLAYEMVRAGHVEEHIPLIRNVYRTRRDAMLAALSEHFPADVTWTHPQGGMFLWATLPEEMDSSKILEEAVQEKVAFVPGVAFHPCGGGENTMRLNFSNASPEKIHEGITRLGQVLSRQKSAAR</sequence>
<dbReference type="GO" id="GO:1901605">
    <property type="term" value="P:alpha-amino acid metabolic process"/>
    <property type="evidence" value="ECO:0007669"/>
    <property type="project" value="TreeGrafter"/>
</dbReference>
<organism evidence="8 9">
    <name type="scientific">Reticulibacter mediterranei</name>
    <dbReference type="NCBI Taxonomy" id="2778369"/>
    <lineage>
        <taxon>Bacteria</taxon>
        <taxon>Bacillati</taxon>
        <taxon>Chloroflexota</taxon>
        <taxon>Ktedonobacteria</taxon>
        <taxon>Ktedonobacterales</taxon>
        <taxon>Reticulibacteraceae</taxon>
        <taxon>Reticulibacter</taxon>
    </lineage>
</organism>
<proteinExistence type="inferred from homology"/>
<evidence type="ECO:0000256" key="5">
    <source>
        <dbReference type="ARBA" id="ARBA00022679"/>
    </source>
</evidence>
<comment type="caution">
    <text evidence="8">The sequence shown here is derived from an EMBL/GenBank/DDBJ whole genome shotgun (WGS) entry which is preliminary data.</text>
</comment>
<dbReference type="GO" id="GO:0008483">
    <property type="term" value="F:transaminase activity"/>
    <property type="evidence" value="ECO:0007669"/>
    <property type="project" value="UniProtKB-KW"/>
</dbReference>
<dbReference type="RefSeq" id="WP_220205786.1">
    <property type="nucleotide sequence ID" value="NZ_BNJK01000001.1"/>
</dbReference>
<evidence type="ECO:0000259" key="7">
    <source>
        <dbReference type="Pfam" id="PF00155"/>
    </source>
</evidence>
<dbReference type="Proteomes" id="UP000597444">
    <property type="component" value="Unassembled WGS sequence"/>
</dbReference>
<keyword evidence="4 8" id="KW-0032">Aminotransferase</keyword>
<dbReference type="Gene3D" id="3.90.1150.10">
    <property type="entry name" value="Aspartate Aminotransferase, domain 1"/>
    <property type="match status" value="1"/>
</dbReference>
<evidence type="ECO:0000256" key="2">
    <source>
        <dbReference type="ARBA" id="ARBA00007441"/>
    </source>
</evidence>
<protein>
    <submittedName>
        <fullName evidence="8">Aminotransferase</fullName>
    </submittedName>
</protein>
<keyword evidence="9" id="KW-1185">Reference proteome</keyword>
<dbReference type="InterPro" id="IPR015421">
    <property type="entry name" value="PyrdxlP-dep_Trfase_major"/>
</dbReference>
<evidence type="ECO:0000256" key="1">
    <source>
        <dbReference type="ARBA" id="ARBA00001933"/>
    </source>
</evidence>
<name>A0A8J3IMG9_9CHLR</name>
<comment type="similarity">
    <text evidence="2">Belongs to the class-I pyridoxal-phosphate-dependent aminotransferase family.</text>
</comment>
<dbReference type="EMBL" id="BNJK01000001">
    <property type="protein sequence ID" value="GHO95083.1"/>
    <property type="molecule type" value="Genomic_DNA"/>
</dbReference>
<dbReference type="Gene3D" id="3.40.640.10">
    <property type="entry name" value="Type I PLP-dependent aspartate aminotransferase-like (Major domain)"/>
    <property type="match status" value="1"/>
</dbReference>
<dbReference type="FunFam" id="3.40.640.10:FF:000053">
    <property type="entry name" value="Aminotransferase, class I"/>
    <property type="match status" value="1"/>
</dbReference>
<evidence type="ECO:0000256" key="4">
    <source>
        <dbReference type="ARBA" id="ARBA00022576"/>
    </source>
</evidence>
<dbReference type="InterPro" id="IPR015422">
    <property type="entry name" value="PyrdxlP-dep_Trfase_small"/>
</dbReference>
<dbReference type="PANTHER" id="PTHR42790">
    <property type="entry name" value="AMINOTRANSFERASE"/>
    <property type="match status" value="1"/>
</dbReference>
<dbReference type="CDD" id="cd00609">
    <property type="entry name" value="AAT_like"/>
    <property type="match status" value="1"/>
</dbReference>
<keyword evidence="6" id="KW-0663">Pyridoxal phosphate</keyword>
<reference evidence="8" key="1">
    <citation type="submission" date="2020-10" db="EMBL/GenBank/DDBJ databases">
        <title>Taxonomic study of unclassified bacteria belonging to the class Ktedonobacteria.</title>
        <authorList>
            <person name="Yabe S."/>
            <person name="Wang C.M."/>
            <person name="Zheng Y."/>
            <person name="Sakai Y."/>
            <person name="Cavaletti L."/>
            <person name="Monciardini P."/>
            <person name="Donadio S."/>
        </authorList>
    </citation>
    <scope>NUCLEOTIDE SEQUENCE</scope>
    <source>
        <strain evidence="8">ID150040</strain>
    </source>
</reference>
<evidence type="ECO:0000256" key="6">
    <source>
        <dbReference type="ARBA" id="ARBA00022898"/>
    </source>
</evidence>
<dbReference type="AlphaFoldDB" id="A0A8J3IMG9"/>
<evidence type="ECO:0000256" key="3">
    <source>
        <dbReference type="ARBA" id="ARBA00011738"/>
    </source>
</evidence>
<comment type="cofactor">
    <cofactor evidence="1">
        <name>pyridoxal 5'-phosphate</name>
        <dbReference type="ChEBI" id="CHEBI:597326"/>
    </cofactor>
</comment>
<dbReference type="InterPro" id="IPR050859">
    <property type="entry name" value="Class-I_PLP-dep_aminotransf"/>
</dbReference>
<evidence type="ECO:0000313" key="8">
    <source>
        <dbReference type="EMBL" id="GHO95083.1"/>
    </source>
</evidence>
<accession>A0A8J3IMG9</accession>
<dbReference type="PANTHER" id="PTHR42790:SF19">
    <property type="entry name" value="KYNURENINE_ALPHA-AMINOADIPATE AMINOTRANSFERASE, MITOCHONDRIAL"/>
    <property type="match status" value="1"/>
</dbReference>
<dbReference type="SUPFAM" id="SSF53383">
    <property type="entry name" value="PLP-dependent transferases"/>
    <property type="match status" value="1"/>
</dbReference>